<organism evidence="1 2">
    <name type="scientific">Taxus chinensis</name>
    <name type="common">Chinese yew</name>
    <name type="synonym">Taxus wallichiana var. chinensis</name>
    <dbReference type="NCBI Taxonomy" id="29808"/>
    <lineage>
        <taxon>Eukaryota</taxon>
        <taxon>Viridiplantae</taxon>
        <taxon>Streptophyta</taxon>
        <taxon>Embryophyta</taxon>
        <taxon>Tracheophyta</taxon>
        <taxon>Spermatophyta</taxon>
        <taxon>Pinopsida</taxon>
        <taxon>Pinidae</taxon>
        <taxon>Conifers II</taxon>
        <taxon>Cupressales</taxon>
        <taxon>Taxaceae</taxon>
        <taxon>Taxus</taxon>
    </lineage>
</organism>
<evidence type="ECO:0000313" key="2">
    <source>
        <dbReference type="Proteomes" id="UP000824469"/>
    </source>
</evidence>
<dbReference type="Proteomes" id="UP000824469">
    <property type="component" value="Unassembled WGS sequence"/>
</dbReference>
<name>A0AA38FPB7_TAXCH</name>
<accession>A0AA38FPB7</accession>
<comment type="caution">
    <text evidence="1">The sequence shown here is derived from an EMBL/GenBank/DDBJ whole genome shotgun (WGS) entry which is preliminary data.</text>
</comment>
<gene>
    <name evidence="1" type="ORF">KI387_036088</name>
</gene>
<keyword evidence="2" id="KW-1185">Reference proteome</keyword>
<dbReference type="EMBL" id="JAHRHJ020000007">
    <property type="protein sequence ID" value="KAH9308177.1"/>
    <property type="molecule type" value="Genomic_DNA"/>
</dbReference>
<feature type="non-terminal residue" evidence="1">
    <location>
        <position position="249"/>
    </location>
</feature>
<proteinExistence type="predicted"/>
<protein>
    <submittedName>
        <fullName evidence="1">Uncharacterized protein</fullName>
    </submittedName>
</protein>
<reference evidence="1 2" key="1">
    <citation type="journal article" date="2021" name="Nat. Plants">
        <title>The Taxus genome provides insights into paclitaxel biosynthesis.</title>
        <authorList>
            <person name="Xiong X."/>
            <person name="Gou J."/>
            <person name="Liao Q."/>
            <person name="Li Y."/>
            <person name="Zhou Q."/>
            <person name="Bi G."/>
            <person name="Li C."/>
            <person name="Du R."/>
            <person name="Wang X."/>
            <person name="Sun T."/>
            <person name="Guo L."/>
            <person name="Liang H."/>
            <person name="Lu P."/>
            <person name="Wu Y."/>
            <person name="Zhang Z."/>
            <person name="Ro D.K."/>
            <person name="Shang Y."/>
            <person name="Huang S."/>
            <person name="Yan J."/>
        </authorList>
    </citation>
    <scope>NUCLEOTIDE SEQUENCE [LARGE SCALE GENOMIC DNA]</scope>
    <source>
        <strain evidence="1">Ta-2019</strain>
    </source>
</reference>
<dbReference type="AlphaFoldDB" id="A0AA38FPB7"/>
<sequence>KIRQLTEIARIFTLLNLIRMENPDCNQGYSNRSFFSWQGARGVEERLEIADSPNKIVKRRCSAPKNKLKAVKNFENAMESMPELGSESEYDTEGFLPWLETDCNCLIKRPRLCAPAKISITEDTCAPILFKKGILKSSNPGKIGGRYFSSRFDAAKPLSPVMELENNDTDAVDFEVAAILLDLASSDQPNTINASHEIIPETPQKLLALTGIKKKSNCLSDAFSLSSSKCWPEQEFNPLCYLQHIFSPR</sequence>
<evidence type="ECO:0000313" key="1">
    <source>
        <dbReference type="EMBL" id="KAH9308177.1"/>
    </source>
</evidence>